<name>A0A5Z4B010_SALER</name>
<dbReference type="AlphaFoldDB" id="A0A5Z4B010"/>
<proteinExistence type="predicted"/>
<feature type="transmembrane region" description="Helical" evidence="1">
    <location>
        <begin position="55"/>
        <end position="73"/>
    </location>
</feature>
<keyword evidence="1" id="KW-1133">Transmembrane helix</keyword>
<sequence>MHLTVHTVHLDYFSFYIIKLSGDELVKGEQSTLHLFSFCSFWMRSVRRYTGGKKFFPVLLFTLFTSSFLSIISW</sequence>
<gene>
    <name evidence="2" type="ORF">B9934_15155</name>
    <name evidence="3" type="ORF">CG580_03060</name>
</gene>
<reference evidence="2" key="1">
    <citation type="submission" date="2018-07" db="EMBL/GenBank/DDBJ databases">
        <authorList>
            <consortium name="GenomeTrakr network: Whole genome sequencing for foodborne pathogen traceback"/>
        </authorList>
    </citation>
    <scope>NUCLEOTIDE SEQUENCE</scope>
    <source>
        <strain evidence="2">CNSV-T1-MD09-1-TT-B</strain>
    </source>
</reference>
<protein>
    <submittedName>
        <fullName evidence="3">Uncharacterized protein</fullName>
    </submittedName>
</protein>
<organism evidence="3">
    <name type="scientific">Salmonella enterica</name>
    <name type="common">Salmonella choleraesuis</name>
    <dbReference type="NCBI Taxonomy" id="28901"/>
    <lineage>
        <taxon>Bacteria</taxon>
        <taxon>Pseudomonadati</taxon>
        <taxon>Pseudomonadota</taxon>
        <taxon>Gammaproteobacteria</taxon>
        <taxon>Enterobacterales</taxon>
        <taxon>Enterobacteriaceae</taxon>
        <taxon>Salmonella</taxon>
    </lineage>
</organism>
<evidence type="ECO:0000256" key="1">
    <source>
        <dbReference type="SAM" id="Phobius"/>
    </source>
</evidence>
<reference evidence="3" key="2">
    <citation type="submission" date="2018-07" db="EMBL/GenBank/DDBJ databases">
        <authorList>
            <consortium name="PulseNet: The National Subtyping Network for Foodborne Disease Surveillance"/>
            <person name="Tarr C.L."/>
            <person name="Trees E."/>
            <person name="Katz L.S."/>
            <person name="Carleton-Romer H.A."/>
            <person name="Stroika S."/>
            <person name="Kucerova Z."/>
            <person name="Roache K.F."/>
            <person name="Sabol A.L."/>
            <person name="Besser J."/>
            <person name="Gerner-Smidt P."/>
        </authorList>
    </citation>
    <scope>NUCLEOTIDE SEQUENCE</scope>
    <source>
        <strain evidence="3">PNUSAS017874</strain>
    </source>
</reference>
<evidence type="ECO:0000313" key="3">
    <source>
        <dbReference type="EMBL" id="ECX7511093.1"/>
    </source>
</evidence>
<keyword evidence="1" id="KW-0812">Transmembrane</keyword>
<dbReference type="EMBL" id="AAGTAA010000014">
    <property type="protein sequence ID" value="EBR6661595.1"/>
    <property type="molecule type" value="Genomic_DNA"/>
</dbReference>
<keyword evidence="1" id="KW-0472">Membrane</keyword>
<evidence type="ECO:0000313" key="2">
    <source>
        <dbReference type="EMBL" id="EBR6661595.1"/>
    </source>
</evidence>
<dbReference type="EMBL" id="AALAVL010000003">
    <property type="protein sequence ID" value="ECX7511093.1"/>
    <property type="molecule type" value="Genomic_DNA"/>
</dbReference>
<accession>A0A5Z4B010</accession>
<comment type="caution">
    <text evidence="3">The sequence shown here is derived from an EMBL/GenBank/DDBJ whole genome shotgun (WGS) entry which is preliminary data.</text>
</comment>